<name>A0AAD6UV61_9AGAR</name>
<reference evidence="1" key="1">
    <citation type="submission" date="2023-03" db="EMBL/GenBank/DDBJ databases">
        <title>Massive genome expansion in bonnet fungi (Mycena s.s.) driven by repeated elements and novel gene families across ecological guilds.</title>
        <authorList>
            <consortium name="Lawrence Berkeley National Laboratory"/>
            <person name="Harder C.B."/>
            <person name="Miyauchi S."/>
            <person name="Viragh M."/>
            <person name="Kuo A."/>
            <person name="Thoen E."/>
            <person name="Andreopoulos B."/>
            <person name="Lu D."/>
            <person name="Skrede I."/>
            <person name="Drula E."/>
            <person name="Henrissat B."/>
            <person name="Morin E."/>
            <person name="Kohler A."/>
            <person name="Barry K."/>
            <person name="LaButti K."/>
            <person name="Morin E."/>
            <person name="Salamov A."/>
            <person name="Lipzen A."/>
            <person name="Mereny Z."/>
            <person name="Hegedus B."/>
            <person name="Baldrian P."/>
            <person name="Stursova M."/>
            <person name="Weitz H."/>
            <person name="Taylor A."/>
            <person name="Grigoriev I.V."/>
            <person name="Nagy L.G."/>
            <person name="Martin F."/>
            <person name="Kauserud H."/>
        </authorList>
    </citation>
    <scope>NUCLEOTIDE SEQUENCE</scope>
    <source>
        <strain evidence="1">9144</strain>
    </source>
</reference>
<protein>
    <submittedName>
        <fullName evidence="1">Uncharacterized protein</fullName>
    </submittedName>
</protein>
<accession>A0AAD6UV61</accession>
<dbReference type="EMBL" id="JARJCW010000099">
    <property type="protein sequence ID" value="KAJ7194314.1"/>
    <property type="molecule type" value="Genomic_DNA"/>
</dbReference>
<sequence length="279" mass="31857">MDPHYPSVPQLRIDRLLDLWLSRAQEYPLSLEMREITIHALIDILLRFPRVTYLNASLVRESIVVLMTALLSRLIFDSLRFLSLSGHDGSTTHMLNILTVPNVRSLSGDCLRSQISLLPGLFARSGSASVLQRLHISLMPSTSRTQLIAVLRSAPALVRENRSRWIVGREPPFIQSLRTPHGHLLPHLRRLTLFTWLRDHDYGVLLPLLRARCESALRHVRLNLYEEDPEDLTPFLPHAAGCIELREMIARGLRLDIADNEFGQRIWLGNRRASPPGIF</sequence>
<evidence type="ECO:0000313" key="1">
    <source>
        <dbReference type="EMBL" id="KAJ7194314.1"/>
    </source>
</evidence>
<gene>
    <name evidence="1" type="ORF">GGX14DRAFT_576451</name>
</gene>
<dbReference type="AlphaFoldDB" id="A0AAD6UV61"/>
<organism evidence="1 2">
    <name type="scientific">Mycena pura</name>
    <dbReference type="NCBI Taxonomy" id="153505"/>
    <lineage>
        <taxon>Eukaryota</taxon>
        <taxon>Fungi</taxon>
        <taxon>Dikarya</taxon>
        <taxon>Basidiomycota</taxon>
        <taxon>Agaricomycotina</taxon>
        <taxon>Agaricomycetes</taxon>
        <taxon>Agaricomycetidae</taxon>
        <taxon>Agaricales</taxon>
        <taxon>Marasmiineae</taxon>
        <taxon>Mycenaceae</taxon>
        <taxon>Mycena</taxon>
    </lineage>
</organism>
<dbReference type="Proteomes" id="UP001219525">
    <property type="component" value="Unassembled WGS sequence"/>
</dbReference>
<evidence type="ECO:0000313" key="2">
    <source>
        <dbReference type="Proteomes" id="UP001219525"/>
    </source>
</evidence>
<keyword evidence="2" id="KW-1185">Reference proteome</keyword>
<comment type="caution">
    <text evidence="1">The sequence shown here is derived from an EMBL/GenBank/DDBJ whole genome shotgun (WGS) entry which is preliminary data.</text>
</comment>
<proteinExistence type="predicted"/>